<evidence type="ECO:0000313" key="1">
    <source>
        <dbReference type="EMBL" id="SFR78104.1"/>
    </source>
</evidence>
<dbReference type="AlphaFoldDB" id="A0A1I6JGX2"/>
<reference evidence="1 2" key="1">
    <citation type="submission" date="2016-10" db="EMBL/GenBank/DDBJ databases">
        <authorList>
            <person name="de Groot N.N."/>
        </authorList>
    </citation>
    <scope>NUCLEOTIDE SEQUENCE [LARGE SCALE GENOMIC DNA]</scope>
    <source>
        <strain evidence="1 2">743A</strain>
    </source>
</reference>
<dbReference type="RefSeq" id="WP_092560223.1">
    <property type="nucleotide sequence ID" value="NZ_FOYZ01000005.1"/>
</dbReference>
<gene>
    <name evidence="1" type="ORF">SAMN05661086_01668</name>
</gene>
<dbReference type="EMBL" id="FOYZ01000005">
    <property type="protein sequence ID" value="SFR78104.1"/>
    <property type="molecule type" value="Genomic_DNA"/>
</dbReference>
<accession>A0A1I6JGX2</accession>
<dbReference type="OrthoDB" id="2990803at2"/>
<organism evidence="1 2">
    <name type="scientific">Anaeromicropila populeti</name>
    <dbReference type="NCBI Taxonomy" id="37658"/>
    <lineage>
        <taxon>Bacteria</taxon>
        <taxon>Bacillati</taxon>
        <taxon>Bacillota</taxon>
        <taxon>Clostridia</taxon>
        <taxon>Lachnospirales</taxon>
        <taxon>Lachnospiraceae</taxon>
        <taxon>Anaeromicropila</taxon>
    </lineage>
</organism>
<keyword evidence="2" id="KW-1185">Reference proteome</keyword>
<evidence type="ECO:0000313" key="2">
    <source>
        <dbReference type="Proteomes" id="UP000199659"/>
    </source>
</evidence>
<proteinExistence type="predicted"/>
<sequence>MGIHGFFKKRNIEKFETVGIEEVDFYPKEKIFYYNFTKDTCEKLRTGKCNIEEIFQYKDDLEEFEKRCDGFKCSNLALSLLKNGFVHHQGTGILIFKHSCGHYSCNNGQHRTCLAAKLDIPVKAELMELEDPCVACQYGHESL</sequence>
<protein>
    <submittedName>
        <fullName evidence="1">Uncharacterized protein</fullName>
    </submittedName>
</protein>
<name>A0A1I6JGX2_9FIRM</name>
<dbReference type="Proteomes" id="UP000199659">
    <property type="component" value="Unassembled WGS sequence"/>
</dbReference>